<sequence length="138" mass="15673">MNIKFIASKRLQSLSRRQEGYPELKKAYDENLADMERSGNIREAISKAKDGPVIYLPHHLVVREDSRTTKVTPLFDAFAKGYNGVLLNDCLEAGPNLLPNILEVLLRFRRWKVAVTADVAKAIDKKLRDGTQGTFFIR</sequence>
<keyword evidence="2" id="KW-1185">Reference proteome</keyword>
<evidence type="ECO:0000313" key="2">
    <source>
        <dbReference type="Proteomes" id="UP000762676"/>
    </source>
</evidence>
<evidence type="ECO:0000313" key="1">
    <source>
        <dbReference type="EMBL" id="GFR58490.1"/>
    </source>
</evidence>
<gene>
    <name evidence="1" type="ORF">ElyMa_005361900</name>
</gene>
<name>A0AAV4ECG8_9GAST</name>
<proteinExistence type="predicted"/>
<comment type="caution">
    <text evidence="1">The sequence shown here is derived from an EMBL/GenBank/DDBJ whole genome shotgun (WGS) entry which is preliminary data.</text>
</comment>
<protein>
    <submittedName>
        <fullName evidence="1">Retrovirus-related Pol polyprotein from transposon 17.6</fullName>
    </submittedName>
</protein>
<accession>A0AAV4ECG8</accession>
<dbReference type="PANTHER" id="PTHR47331">
    <property type="entry name" value="PHD-TYPE DOMAIN-CONTAINING PROTEIN"/>
    <property type="match status" value="1"/>
</dbReference>
<dbReference type="EMBL" id="BMAT01010684">
    <property type="protein sequence ID" value="GFR58490.1"/>
    <property type="molecule type" value="Genomic_DNA"/>
</dbReference>
<reference evidence="1 2" key="1">
    <citation type="journal article" date="2021" name="Elife">
        <title>Chloroplast acquisition without the gene transfer in kleptoplastic sea slugs, Plakobranchus ocellatus.</title>
        <authorList>
            <person name="Maeda T."/>
            <person name="Takahashi S."/>
            <person name="Yoshida T."/>
            <person name="Shimamura S."/>
            <person name="Takaki Y."/>
            <person name="Nagai Y."/>
            <person name="Toyoda A."/>
            <person name="Suzuki Y."/>
            <person name="Arimoto A."/>
            <person name="Ishii H."/>
            <person name="Satoh N."/>
            <person name="Nishiyama T."/>
            <person name="Hasebe M."/>
            <person name="Maruyama T."/>
            <person name="Minagawa J."/>
            <person name="Obokata J."/>
            <person name="Shigenobu S."/>
        </authorList>
    </citation>
    <scope>NUCLEOTIDE SEQUENCE [LARGE SCALE GENOMIC DNA]</scope>
</reference>
<dbReference type="AlphaFoldDB" id="A0AAV4ECG8"/>
<dbReference type="Proteomes" id="UP000762676">
    <property type="component" value="Unassembled WGS sequence"/>
</dbReference>
<organism evidence="1 2">
    <name type="scientific">Elysia marginata</name>
    <dbReference type="NCBI Taxonomy" id="1093978"/>
    <lineage>
        <taxon>Eukaryota</taxon>
        <taxon>Metazoa</taxon>
        <taxon>Spiralia</taxon>
        <taxon>Lophotrochozoa</taxon>
        <taxon>Mollusca</taxon>
        <taxon>Gastropoda</taxon>
        <taxon>Heterobranchia</taxon>
        <taxon>Euthyneura</taxon>
        <taxon>Panpulmonata</taxon>
        <taxon>Sacoglossa</taxon>
        <taxon>Placobranchoidea</taxon>
        <taxon>Plakobranchidae</taxon>
        <taxon>Elysia</taxon>
    </lineage>
</organism>
<dbReference type="PANTHER" id="PTHR47331:SF1">
    <property type="entry name" value="GAG-LIKE PROTEIN"/>
    <property type="match status" value="1"/>
</dbReference>